<dbReference type="InterPro" id="IPR050261">
    <property type="entry name" value="FrsA_esterase"/>
</dbReference>
<dbReference type="Proteomes" id="UP000238493">
    <property type="component" value="Unassembled WGS sequence"/>
</dbReference>
<dbReference type="InterPro" id="IPR016986">
    <property type="entry name" value="UCP031982_abhydr"/>
</dbReference>
<feature type="domain" description="AB hydrolase-1" evidence="4">
    <location>
        <begin position="81"/>
        <end position="288"/>
    </location>
</feature>
<feature type="signal peptide" evidence="3">
    <location>
        <begin position="1"/>
        <end position="21"/>
    </location>
</feature>
<evidence type="ECO:0000313" key="5">
    <source>
        <dbReference type="EMBL" id="PQA72044.1"/>
    </source>
</evidence>
<dbReference type="PANTHER" id="PTHR22946">
    <property type="entry name" value="DIENELACTONE HYDROLASE DOMAIN-CONTAINING PROTEIN-RELATED"/>
    <property type="match status" value="1"/>
</dbReference>
<keyword evidence="6" id="KW-1185">Reference proteome</keyword>
<dbReference type="EMBL" id="PTRC01000037">
    <property type="protein sequence ID" value="PQA72044.1"/>
    <property type="molecule type" value="Genomic_DNA"/>
</dbReference>
<evidence type="ECO:0000259" key="4">
    <source>
        <dbReference type="Pfam" id="PF12697"/>
    </source>
</evidence>
<evidence type="ECO:0000256" key="3">
    <source>
        <dbReference type="SAM" id="SignalP"/>
    </source>
</evidence>
<evidence type="ECO:0000256" key="2">
    <source>
        <dbReference type="ARBA" id="ARBA00038115"/>
    </source>
</evidence>
<name>A0A2S7IVK5_9HYPH</name>
<accession>A0A2S7IVK5</accession>
<comment type="similarity">
    <text evidence="2">Belongs to the AB hydrolase superfamily. FUS2 hydrolase family.</text>
</comment>
<keyword evidence="1 5" id="KW-0378">Hydrolase</keyword>
<dbReference type="PANTHER" id="PTHR22946:SF9">
    <property type="entry name" value="POLYKETIDE TRANSFERASE AF380"/>
    <property type="match status" value="1"/>
</dbReference>
<feature type="chain" id="PRO_5015505014" evidence="3">
    <location>
        <begin position="22"/>
        <end position="331"/>
    </location>
</feature>
<comment type="caution">
    <text evidence="5">The sequence shown here is derived from an EMBL/GenBank/DDBJ whole genome shotgun (WGS) entry which is preliminary data.</text>
</comment>
<dbReference type="InterPro" id="IPR029058">
    <property type="entry name" value="AB_hydrolase_fold"/>
</dbReference>
<sequence>MFLKLLFMLCATFLSIGHANAEDIKGVGVKKLDVIDPVGQRPMDAVAFFPSSGQTEETSIGPYKIAASKSAAIEGNRYPLILISHGSAGSMWSHHDLASTLARKGNIVISVTHPGDNFRDTSQVGAVSNIYGRPAQITAILNAALQDSILAPHMNSQRIGFVGFSAGGTTGLILAGAKPTFSRFESYCTQRPDDRHVCEAQGKIRNDRPELAPSADPRIRSLVLLAPFSVIFPPEELKRINVPALIFVGSEDKELSPSDNAIALAHELATKTTLEVIPNAGHFTFLAPCLPQLVRSAPELCIDNAKINRSALHQKINAEIASFFNRTLGAL</sequence>
<dbReference type="Pfam" id="PF12697">
    <property type="entry name" value="Abhydrolase_6"/>
    <property type="match status" value="1"/>
</dbReference>
<protein>
    <submittedName>
        <fullName evidence="5">Dienelactone hydrolase</fullName>
    </submittedName>
</protein>
<dbReference type="PIRSF" id="PIRSF031982">
    <property type="entry name" value="UCP031982_abhydr"/>
    <property type="match status" value="1"/>
</dbReference>
<proteinExistence type="inferred from homology"/>
<dbReference type="SUPFAM" id="SSF53474">
    <property type="entry name" value="alpha/beta-Hydrolases"/>
    <property type="match status" value="1"/>
</dbReference>
<evidence type="ECO:0000313" key="6">
    <source>
        <dbReference type="Proteomes" id="UP000238493"/>
    </source>
</evidence>
<dbReference type="InterPro" id="IPR000073">
    <property type="entry name" value="AB_hydrolase_1"/>
</dbReference>
<dbReference type="AlphaFoldDB" id="A0A2S7IVK5"/>
<dbReference type="Gene3D" id="3.40.50.1820">
    <property type="entry name" value="alpha/beta hydrolase"/>
    <property type="match status" value="1"/>
</dbReference>
<dbReference type="GO" id="GO:0052689">
    <property type="term" value="F:carboxylic ester hydrolase activity"/>
    <property type="evidence" value="ECO:0007669"/>
    <property type="project" value="UniProtKB-ARBA"/>
</dbReference>
<evidence type="ECO:0000256" key="1">
    <source>
        <dbReference type="ARBA" id="ARBA00022801"/>
    </source>
</evidence>
<gene>
    <name evidence="5" type="ORF">C3731_18640</name>
</gene>
<dbReference type="OrthoDB" id="9814760at2"/>
<organism evidence="5 6">
    <name type="scientific">Brucella oryzae</name>
    <dbReference type="NCBI Taxonomy" id="335286"/>
    <lineage>
        <taxon>Bacteria</taxon>
        <taxon>Pseudomonadati</taxon>
        <taxon>Pseudomonadota</taxon>
        <taxon>Alphaproteobacteria</taxon>
        <taxon>Hyphomicrobiales</taxon>
        <taxon>Brucellaceae</taxon>
        <taxon>Brucella/Ochrobactrum group</taxon>
        <taxon>Brucella</taxon>
    </lineage>
</organism>
<keyword evidence="3" id="KW-0732">Signal</keyword>
<reference evidence="5 6" key="1">
    <citation type="submission" date="2018-02" db="EMBL/GenBank/DDBJ databases">
        <title>Draft genome sequence of Ochrobactrum oryzae found in Brazil.</title>
        <authorList>
            <person name="Cerdeira L."/>
            <person name="Andrade F."/>
            <person name="Zacariotto T."/>
            <person name="Barbosa B."/>
            <person name="Santos S."/>
            <person name="Cassetari V."/>
            <person name="Lincopan N."/>
        </authorList>
    </citation>
    <scope>NUCLEOTIDE SEQUENCE [LARGE SCALE GENOMIC DNA]</scope>
    <source>
        <strain evidence="5 6">OA447</strain>
    </source>
</reference>
<dbReference type="RefSeq" id="WP_104757124.1">
    <property type="nucleotide sequence ID" value="NZ_JBHEEO010000002.1"/>
</dbReference>